<dbReference type="FunFam" id="1.10.150.50:FF:000008">
    <property type="entry name" value="Neurabin-1 isoform 1-like protein"/>
    <property type="match status" value="1"/>
</dbReference>
<dbReference type="SMART" id="SM00454">
    <property type="entry name" value="SAM"/>
    <property type="match status" value="1"/>
</dbReference>
<dbReference type="SUPFAM" id="SSF47769">
    <property type="entry name" value="SAM/Pointed domain"/>
    <property type="match status" value="1"/>
</dbReference>
<dbReference type="InterPro" id="IPR013761">
    <property type="entry name" value="SAM/pointed_sf"/>
</dbReference>
<proteinExistence type="predicted"/>
<dbReference type="Proteomes" id="UP000735302">
    <property type="component" value="Unassembled WGS sequence"/>
</dbReference>
<dbReference type="GO" id="GO:0031175">
    <property type="term" value="P:neuron projection development"/>
    <property type="evidence" value="ECO:0007669"/>
    <property type="project" value="TreeGrafter"/>
</dbReference>
<feature type="compositionally biased region" description="Polar residues" evidence="3">
    <location>
        <begin position="79"/>
        <end position="92"/>
    </location>
</feature>
<evidence type="ECO:0000313" key="5">
    <source>
        <dbReference type="EMBL" id="GFN99731.1"/>
    </source>
</evidence>
<evidence type="ECO:0000313" key="6">
    <source>
        <dbReference type="Proteomes" id="UP000735302"/>
    </source>
</evidence>
<reference evidence="5 6" key="1">
    <citation type="journal article" date="2021" name="Elife">
        <title>Chloroplast acquisition without the gene transfer in kleptoplastic sea slugs, Plakobranchus ocellatus.</title>
        <authorList>
            <person name="Maeda T."/>
            <person name="Takahashi S."/>
            <person name="Yoshida T."/>
            <person name="Shimamura S."/>
            <person name="Takaki Y."/>
            <person name="Nagai Y."/>
            <person name="Toyoda A."/>
            <person name="Suzuki Y."/>
            <person name="Arimoto A."/>
            <person name="Ishii H."/>
            <person name="Satoh N."/>
            <person name="Nishiyama T."/>
            <person name="Hasebe M."/>
            <person name="Maruyama T."/>
            <person name="Minagawa J."/>
            <person name="Obokata J."/>
            <person name="Shigenobu S."/>
        </authorList>
    </citation>
    <scope>NUCLEOTIDE SEQUENCE [LARGE SCALE GENOMIC DNA]</scope>
</reference>
<organism evidence="5 6">
    <name type="scientific">Plakobranchus ocellatus</name>
    <dbReference type="NCBI Taxonomy" id="259542"/>
    <lineage>
        <taxon>Eukaryota</taxon>
        <taxon>Metazoa</taxon>
        <taxon>Spiralia</taxon>
        <taxon>Lophotrochozoa</taxon>
        <taxon>Mollusca</taxon>
        <taxon>Gastropoda</taxon>
        <taxon>Heterobranchia</taxon>
        <taxon>Euthyneura</taxon>
        <taxon>Panpulmonata</taxon>
        <taxon>Sacoglossa</taxon>
        <taxon>Placobranchoidea</taxon>
        <taxon>Plakobranchidae</taxon>
        <taxon>Plakobranchus</taxon>
    </lineage>
</organism>
<sequence length="454" mass="48891">MCSANSIFKMANKDKAPGPEADPVLSSLVSKKPGCHLSRSTPAAPPCIASPSELAPDQSNELCVSEPGPSPRSKEAQSAGKTTHAKTFTGKTNRNKGKELVKHSRAKGRGSPTSASASEKPADATNNDDIRIIKNQMQVLMGLVPVISEMKSAYDSYLEDSREESECEGNCGIVNDDLLYIRPILQPSAPIQSSSHCTSDRNDDSCSDTSSSVSQTSYDPNRPEIRSGTSEIPDSTFADDNSANGDGGVTLLSNKSPKGFSFPKFNWKPSSSSKSGGGGVVLLSSRTLGSKHQSASDPGGLDSEGGITLVSRRLLDTGFQDTDAAQVGTALSYTLNISGIPAAHENPSPNKRSHNQFQSGPISEWNSENVCHWLMALELEKYSAVFTEKGINGSQLLQLDGSRLKALGVSSSKDRELLKKKIKEMKINVEREKKIQEKERKQKEKEQKKMSKKK</sequence>
<dbReference type="GO" id="GO:0030425">
    <property type="term" value="C:dendrite"/>
    <property type="evidence" value="ECO:0007669"/>
    <property type="project" value="TreeGrafter"/>
</dbReference>
<dbReference type="GO" id="GO:0051015">
    <property type="term" value="F:actin filament binding"/>
    <property type="evidence" value="ECO:0007669"/>
    <property type="project" value="TreeGrafter"/>
</dbReference>
<evidence type="ECO:0000259" key="4">
    <source>
        <dbReference type="PROSITE" id="PS50105"/>
    </source>
</evidence>
<keyword evidence="6" id="KW-1185">Reference proteome</keyword>
<dbReference type="GO" id="GO:0005737">
    <property type="term" value="C:cytoplasm"/>
    <property type="evidence" value="ECO:0007669"/>
    <property type="project" value="TreeGrafter"/>
</dbReference>
<evidence type="ECO:0000256" key="1">
    <source>
        <dbReference type="ARBA" id="ARBA00022553"/>
    </source>
</evidence>
<dbReference type="PANTHER" id="PTHR16154">
    <property type="entry name" value="NEURABIN"/>
    <property type="match status" value="1"/>
</dbReference>
<feature type="domain" description="SAM" evidence="4">
    <location>
        <begin position="365"/>
        <end position="428"/>
    </location>
</feature>
<comment type="caution">
    <text evidence="5">The sequence shown here is derived from an EMBL/GenBank/DDBJ whole genome shotgun (WGS) entry which is preliminary data.</text>
</comment>
<dbReference type="AlphaFoldDB" id="A0AAV3ZYG1"/>
<dbReference type="InterPro" id="IPR043446">
    <property type="entry name" value="Neurabin-like"/>
</dbReference>
<protein>
    <submittedName>
        <fullName evidence="5">Neurabin-1</fullName>
    </submittedName>
</protein>
<gene>
    <name evidence="5" type="ORF">PoB_002623700</name>
</gene>
<dbReference type="Gene3D" id="1.10.150.50">
    <property type="entry name" value="Transcription Factor, Ets-1"/>
    <property type="match status" value="1"/>
</dbReference>
<dbReference type="GO" id="GO:0015629">
    <property type="term" value="C:actin cytoskeleton"/>
    <property type="evidence" value="ECO:0007669"/>
    <property type="project" value="TreeGrafter"/>
</dbReference>
<dbReference type="GO" id="GO:0014069">
    <property type="term" value="C:postsynaptic density"/>
    <property type="evidence" value="ECO:0007669"/>
    <property type="project" value="TreeGrafter"/>
</dbReference>
<dbReference type="PANTHER" id="PTHR16154:SF6">
    <property type="entry name" value="SPINOPHILIN, ISOFORM J"/>
    <property type="match status" value="1"/>
</dbReference>
<feature type="region of interest" description="Disordered" evidence="3">
    <location>
        <begin position="1"/>
        <end position="128"/>
    </location>
</feature>
<accession>A0AAV3ZYG1</accession>
<feature type="compositionally biased region" description="Polar residues" evidence="3">
    <location>
        <begin position="227"/>
        <end position="244"/>
    </location>
</feature>
<keyword evidence="1" id="KW-0597">Phosphoprotein</keyword>
<keyword evidence="2" id="KW-0175">Coiled coil</keyword>
<feature type="region of interest" description="Disordered" evidence="3">
    <location>
        <begin position="190"/>
        <end position="252"/>
    </location>
</feature>
<dbReference type="GO" id="GO:0007015">
    <property type="term" value="P:actin filament organization"/>
    <property type="evidence" value="ECO:0007669"/>
    <property type="project" value="TreeGrafter"/>
</dbReference>
<dbReference type="GO" id="GO:0019722">
    <property type="term" value="P:calcium-mediated signaling"/>
    <property type="evidence" value="ECO:0007669"/>
    <property type="project" value="TreeGrafter"/>
</dbReference>
<name>A0AAV3ZYG1_9GAST</name>
<feature type="region of interest" description="Disordered" evidence="3">
    <location>
        <begin position="430"/>
        <end position="454"/>
    </location>
</feature>
<evidence type="ECO:0000256" key="2">
    <source>
        <dbReference type="ARBA" id="ARBA00023054"/>
    </source>
</evidence>
<dbReference type="Pfam" id="PF07647">
    <property type="entry name" value="SAM_2"/>
    <property type="match status" value="1"/>
</dbReference>
<dbReference type="PROSITE" id="PS50105">
    <property type="entry name" value="SAM_DOMAIN"/>
    <property type="match status" value="1"/>
</dbReference>
<dbReference type="InterPro" id="IPR001660">
    <property type="entry name" value="SAM"/>
</dbReference>
<evidence type="ECO:0000256" key="3">
    <source>
        <dbReference type="SAM" id="MobiDB-lite"/>
    </source>
</evidence>
<feature type="compositionally biased region" description="Low complexity" evidence="3">
    <location>
        <begin position="207"/>
        <end position="219"/>
    </location>
</feature>
<dbReference type="EMBL" id="BLXT01003024">
    <property type="protein sequence ID" value="GFN99731.1"/>
    <property type="molecule type" value="Genomic_DNA"/>
</dbReference>
<dbReference type="CDD" id="cd09512">
    <property type="entry name" value="SAM_Neurabin-like"/>
    <property type="match status" value="1"/>
</dbReference>